<feature type="transmembrane region" description="Helical" evidence="7">
    <location>
        <begin position="204"/>
        <end position="226"/>
    </location>
</feature>
<dbReference type="InterPro" id="IPR004776">
    <property type="entry name" value="Mem_transp_PIN-like"/>
</dbReference>
<evidence type="ECO:0000256" key="3">
    <source>
        <dbReference type="ARBA" id="ARBA00022475"/>
    </source>
</evidence>
<feature type="transmembrane region" description="Helical" evidence="7">
    <location>
        <begin position="166"/>
        <end position="184"/>
    </location>
</feature>
<feature type="transmembrane region" description="Helical" evidence="7">
    <location>
        <begin position="132"/>
        <end position="154"/>
    </location>
</feature>
<evidence type="ECO:0000256" key="4">
    <source>
        <dbReference type="ARBA" id="ARBA00022692"/>
    </source>
</evidence>
<dbReference type="Proteomes" id="UP000033103">
    <property type="component" value="Chromosome"/>
</dbReference>
<dbReference type="PANTHER" id="PTHR36838">
    <property type="entry name" value="AUXIN EFFLUX CARRIER FAMILY PROTEIN"/>
    <property type="match status" value="1"/>
</dbReference>
<sequence length="331" mass="37127">MTKLSEILNTAFLSAIACTVIIILIGYYLRKKNIVPENCANAISSMSLSATLPPLAFTAFMQDIRPETFTTGMNVLVFSFVAYIFLIMLGYLFYFKYTGRYKKALIVFTAFGSTTFFAIPIIDGIIGSSGTLYANIFNIGYRVFLYTFGLIMMSDMEFELKNLKKIFLNPIIIATFLGLVFWLLQNRFPILRIDRSFKPLFFVLKSLAQTSAPLAFFAIGMTLANVSLKECIKEKMTIIYCILRLVVIPAIFLVLLVLLDYIGIRFEYNAVIAIIIMLTTPPATVAVSYAIKYDNEAVLASNISLIGTFISIILIIFWVIVLTIAHGYGII</sequence>
<feature type="transmembrane region" description="Helical" evidence="7">
    <location>
        <begin position="238"/>
        <end position="264"/>
    </location>
</feature>
<evidence type="ECO:0000256" key="7">
    <source>
        <dbReference type="SAM" id="Phobius"/>
    </source>
</evidence>
<dbReference type="EMBL" id="CP011280">
    <property type="protein sequence ID" value="AKC96016.1"/>
    <property type="molecule type" value="Genomic_DNA"/>
</dbReference>
<dbReference type="PANTHER" id="PTHR36838:SF3">
    <property type="entry name" value="TRANSPORTER AUXIN EFFLUX CARRIER EC FAMILY"/>
    <property type="match status" value="1"/>
</dbReference>
<gene>
    <name evidence="8" type="ORF">VC03_05970</name>
</gene>
<keyword evidence="5 7" id="KW-1133">Transmembrane helix</keyword>
<feature type="transmembrane region" description="Helical" evidence="7">
    <location>
        <begin position="41"/>
        <end position="61"/>
    </location>
</feature>
<reference evidence="8 9" key="1">
    <citation type="journal article" date="2012" name="BMC Genomics">
        <title>Genomic sequence analysis and characterization of Sneathia amnii sp. nov.</title>
        <authorList>
            <consortium name="Vaginal Microbiome Consortium (additional members)"/>
            <person name="Harwich M.D.Jr."/>
            <person name="Serrano M.G."/>
            <person name="Fettweis J.M."/>
            <person name="Alves J.M."/>
            <person name="Reimers M.A."/>
            <person name="Buck G.A."/>
            <person name="Jefferson K.K."/>
        </authorList>
    </citation>
    <scope>NUCLEOTIDE SEQUENCE [LARGE SCALE GENOMIC DNA]</scope>
    <source>
        <strain evidence="8 9">SN35</strain>
    </source>
</reference>
<evidence type="ECO:0000256" key="5">
    <source>
        <dbReference type="ARBA" id="ARBA00022989"/>
    </source>
</evidence>
<evidence type="ECO:0000256" key="6">
    <source>
        <dbReference type="ARBA" id="ARBA00023136"/>
    </source>
</evidence>
<evidence type="ECO:0000256" key="1">
    <source>
        <dbReference type="ARBA" id="ARBA00004141"/>
    </source>
</evidence>
<dbReference type="KEGG" id="sns:VC03_05970"/>
<keyword evidence="3" id="KW-1003">Cell membrane</keyword>
<feature type="transmembrane region" description="Helical" evidence="7">
    <location>
        <begin position="303"/>
        <end position="328"/>
    </location>
</feature>
<dbReference type="OrthoDB" id="401182at2"/>
<comment type="subcellular location">
    <subcellularLocation>
        <location evidence="1">Membrane</location>
        <topology evidence="1">Multi-pass membrane protein</topology>
    </subcellularLocation>
</comment>
<evidence type="ECO:0000256" key="2">
    <source>
        <dbReference type="ARBA" id="ARBA00022448"/>
    </source>
</evidence>
<dbReference type="GO" id="GO:0055085">
    <property type="term" value="P:transmembrane transport"/>
    <property type="evidence" value="ECO:0007669"/>
    <property type="project" value="InterPro"/>
</dbReference>
<feature type="transmembrane region" description="Helical" evidence="7">
    <location>
        <begin position="270"/>
        <end position="291"/>
    </location>
</feature>
<dbReference type="PATRIC" id="fig|1069640.6.peg.1185"/>
<evidence type="ECO:0000313" key="8">
    <source>
        <dbReference type="EMBL" id="AKC96016.1"/>
    </source>
</evidence>
<evidence type="ECO:0000313" key="9">
    <source>
        <dbReference type="Proteomes" id="UP000033103"/>
    </source>
</evidence>
<protein>
    <submittedName>
        <fullName evidence="8">Malate permease</fullName>
    </submittedName>
</protein>
<keyword evidence="4 7" id="KW-0812">Transmembrane</keyword>
<organism evidence="8 9">
    <name type="scientific">Sneathia vaginalis</name>
    <dbReference type="NCBI Taxonomy" id="187101"/>
    <lineage>
        <taxon>Bacteria</taxon>
        <taxon>Fusobacteriati</taxon>
        <taxon>Fusobacteriota</taxon>
        <taxon>Fusobacteriia</taxon>
        <taxon>Fusobacteriales</taxon>
        <taxon>Leptotrichiaceae</taxon>
        <taxon>Sneathia</taxon>
    </lineage>
</organism>
<feature type="transmembrane region" description="Helical" evidence="7">
    <location>
        <begin position="105"/>
        <end position="126"/>
    </location>
</feature>
<dbReference type="GO" id="GO:0016020">
    <property type="term" value="C:membrane"/>
    <property type="evidence" value="ECO:0007669"/>
    <property type="project" value="UniProtKB-SubCell"/>
</dbReference>
<dbReference type="STRING" id="187101.VC03_05970"/>
<dbReference type="AlphaFoldDB" id="A0A0E3ZAM6"/>
<keyword evidence="2" id="KW-0813">Transport</keyword>
<dbReference type="PROSITE" id="PS51257">
    <property type="entry name" value="PROKAR_LIPOPROTEIN"/>
    <property type="match status" value="1"/>
</dbReference>
<proteinExistence type="predicted"/>
<keyword evidence="6 7" id="KW-0472">Membrane</keyword>
<keyword evidence="9" id="KW-1185">Reference proteome</keyword>
<accession>A0A0E3ZAM6</accession>
<dbReference type="RefSeq" id="WP_046329120.1">
    <property type="nucleotide sequence ID" value="NZ_CP011280.1"/>
</dbReference>
<dbReference type="Pfam" id="PF03547">
    <property type="entry name" value="Mem_trans"/>
    <property type="match status" value="1"/>
</dbReference>
<dbReference type="HOGENOM" id="CLU_056175_1_0_0"/>
<name>A0A0E3ZAM6_9FUSO</name>
<feature type="transmembrane region" description="Helical" evidence="7">
    <location>
        <begin position="73"/>
        <end position="93"/>
    </location>
</feature>
<feature type="transmembrane region" description="Helical" evidence="7">
    <location>
        <begin position="12"/>
        <end position="29"/>
    </location>
</feature>